<reference evidence="1" key="1">
    <citation type="journal article" date="2015" name="Nature">
        <title>Complex archaea that bridge the gap between prokaryotes and eukaryotes.</title>
        <authorList>
            <person name="Spang A."/>
            <person name="Saw J.H."/>
            <person name="Jorgensen S.L."/>
            <person name="Zaremba-Niedzwiedzka K."/>
            <person name="Martijn J."/>
            <person name="Lind A.E."/>
            <person name="van Eijk R."/>
            <person name="Schleper C."/>
            <person name="Guy L."/>
            <person name="Ettema T.J."/>
        </authorList>
    </citation>
    <scope>NUCLEOTIDE SEQUENCE</scope>
</reference>
<dbReference type="EMBL" id="LAZR01000191">
    <property type="protein sequence ID" value="KKN83011.1"/>
    <property type="molecule type" value="Genomic_DNA"/>
</dbReference>
<sequence>MSIFLSAIFLILTPLLTVVILLFVWIPVSAISNKFAFWLRNYNRSEQPEPIGMPTNLRRFIIEDPIPKKLDISKIYCAACGTRNPAGSAYCINDGVYLQ</sequence>
<protein>
    <submittedName>
        <fullName evidence="1">Uncharacterized protein</fullName>
    </submittedName>
</protein>
<gene>
    <name evidence="1" type="ORF">LCGC14_0302630</name>
</gene>
<name>A0A0F9WB73_9ZZZZ</name>
<evidence type="ECO:0000313" key="1">
    <source>
        <dbReference type="EMBL" id="KKN83011.1"/>
    </source>
</evidence>
<organism evidence="1">
    <name type="scientific">marine sediment metagenome</name>
    <dbReference type="NCBI Taxonomy" id="412755"/>
    <lineage>
        <taxon>unclassified sequences</taxon>
        <taxon>metagenomes</taxon>
        <taxon>ecological metagenomes</taxon>
    </lineage>
</organism>
<proteinExistence type="predicted"/>
<dbReference type="AlphaFoldDB" id="A0A0F9WB73"/>
<accession>A0A0F9WB73</accession>
<comment type="caution">
    <text evidence="1">The sequence shown here is derived from an EMBL/GenBank/DDBJ whole genome shotgun (WGS) entry which is preliminary data.</text>
</comment>